<evidence type="ECO:0000256" key="8">
    <source>
        <dbReference type="ARBA" id="ARBA00022741"/>
    </source>
</evidence>
<evidence type="ECO:0000256" key="4">
    <source>
        <dbReference type="ARBA" id="ARBA00022490"/>
    </source>
</evidence>
<dbReference type="Pfam" id="PF01588">
    <property type="entry name" value="tRNA_bind"/>
    <property type="match status" value="1"/>
</dbReference>
<feature type="domain" description="FDX-ACB" evidence="18">
    <location>
        <begin position="682"/>
        <end position="774"/>
    </location>
</feature>
<dbReference type="AlphaFoldDB" id="A0A4Q0YGP9"/>
<dbReference type="PROSITE" id="PS51447">
    <property type="entry name" value="FDX_ACB"/>
    <property type="match status" value="1"/>
</dbReference>
<keyword evidence="13 15" id="KW-0030">Aminoacyl-tRNA synthetase</keyword>
<evidence type="ECO:0000313" key="20">
    <source>
        <dbReference type="EMBL" id="RXJ68854.1"/>
    </source>
</evidence>
<evidence type="ECO:0000256" key="15">
    <source>
        <dbReference type="HAMAP-Rule" id="MF_00283"/>
    </source>
</evidence>
<evidence type="ECO:0000259" key="17">
    <source>
        <dbReference type="PROSITE" id="PS50886"/>
    </source>
</evidence>
<dbReference type="InterPro" id="IPR045060">
    <property type="entry name" value="Phe-tRNA-ligase_IIc_bsu"/>
</dbReference>
<reference evidence="20 21" key="1">
    <citation type="submission" date="2017-10" db="EMBL/GenBank/DDBJ databases">
        <title>Genomics of the genus Arcobacter.</title>
        <authorList>
            <person name="Perez-Cataluna A."/>
            <person name="Figueras M.J."/>
        </authorList>
    </citation>
    <scope>NUCLEOTIDE SEQUENCE [LARGE SCALE GENOMIC DNA]</scope>
    <source>
        <strain evidence="20 21">CECT 8993</strain>
    </source>
</reference>
<feature type="domain" description="B5" evidence="19">
    <location>
        <begin position="386"/>
        <end position="462"/>
    </location>
</feature>
<dbReference type="SMART" id="SM00874">
    <property type="entry name" value="B5"/>
    <property type="match status" value="1"/>
</dbReference>
<keyword evidence="9 15" id="KW-0067">ATP-binding</keyword>
<dbReference type="FunFam" id="2.40.50.140:FF:000045">
    <property type="entry name" value="Phenylalanine--tRNA ligase beta subunit"/>
    <property type="match status" value="1"/>
</dbReference>
<dbReference type="RefSeq" id="WP_128979838.1">
    <property type="nucleotide sequence ID" value="NZ_PDKJ01000004.1"/>
</dbReference>
<evidence type="ECO:0000256" key="2">
    <source>
        <dbReference type="ARBA" id="ARBA00008653"/>
    </source>
</evidence>
<dbReference type="InterPro" id="IPR045864">
    <property type="entry name" value="aa-tRNA-synth_II/BPL/LPL"/>
</dbReference>
<dbReference type="SUPFAM" id="SSF55681">
    <property type="entry name" value="Class II aaRS and biotin synthetases"/>
    <property type="match status" value="1"/>
</dbReference>
<comment type="similarity">
    <text evidence="2 15">Belongs to the phenylalanyl-tRNA synthetase beta subunit family. Type 1 subfamily.</text>
</comment>
<evidence type="ECO:0000259" key="19">
    <source>
        <dbReference type="PROSITE" id="PS51483"/>
    </source>
</evidence>
<evidence type="ECO:0000256" key="12">
    <source>
        <dbReference type="ARBA" id="ARBA00022917"/>
    </source>
</evidence>
<feature type="binding site" evidence="15">
    <location>
        <position position="449"/>
    </location>
    <ligand>
        <name>Mg(2+)</name>
        <dbReference type="ChEBI" id="CHEBI:18420"/>
        <note>shared with alpha subunit</note>
    </ligand>
</feature>
<dbReference type="SUPFAM" id="SSF50249">
    <property type="entry name" value="Nucleic acid-binding proteins"/>
    <property type="match status" value="1"/>
</dbReference>
<dbReference type="GO" id="GO:0005524">
    <property type="term" value="F:ATP binding"/>
    <property type="evidence" value="ECO:0007669"/>
    <property type="project" value="UniProtKB-UniRule"/>
</dbReference>
<name>A0A4Q0YGP9_9BACT</name>
<keyword evidence="10 15" id="KW-0460">Magnesium</keyword>
<proteinExistence type="inferred from homology"/>
<evidence type="ECO:0000256" key="14">
    <source>
        <dbReference type="ARBA" id="ARBA00049255"/>
    </source>
</evidence>
<dbReference type="PANTHER" id="PTHR10947:SF0">
    <property type="entry name" value="PHENYLALANINE--TRNA LIGASE BETA SUBUNIT"/>
    <property type="match status" value="1"/>
</dbReference>
<dbReference type="InterPro" id="IPR041616">
    <property type="entry name" value="PheRS_beta_core"/>
</dbReference>
<dbReference type="Gene3D" id="3.30.70.380">
    <property type="entry name" value="Ferrodoxin-fold anticodon-binding domain"/>
    <property type="match status" value="1"/>
</dbReference>
<dbReference type="GO" id="GO:0006432">
    <property type="term" value="P:phenylalanyl-tRNA aminoacylation"/>
    <property type="evidence" value="ECO:0007669"/>
    <property type="project" value="UniProtKB-UniRule"/>
</dbReference>
<evidence type="ECO:0000256" key="13">
    <source>
        <dbReference type="ARBA" id="ARBA00023146"/>
    </source>
</evidence>
<feature type="binding site" evidence="15">
    <location>
        <position position="440"/>
    </location>
    <ligand>
        <name>Mg(2+)</name>
        <dbReference type="ChEBI" id="CHEBI:18420"/>
        <note>shared with alpha subunit</note>
    </ligand>
</feature>
<dbReference type="InterPro" id="IPR033714">
    <property type="entry name" value="tRNA_bind_bactPheRS"/>
</dbReference>
<accession>A0A4Q0YGP9</accession>
<evidence type="ECO:0000256" key="11">
    <source>
        <dbReference type="ARBA" id="ARBA00022884"/>
    </source>
</evidence>
<keyword evidence="5 16" id="KW-0820">tRNA-binding</keyword>
<keyword evidence="6 15" id="KW-0436">Ligase</keyword>
<evidence type="ECO:0000259" key="18">
    <source>
        <dbReference type="PROSITE" id="PS51447"/>
    </source>
</evidence>
<comment type="subunit">
    <text evidence="3 15">Tetramer of two alpha and two beta subunits.</text>
</comment>
<feature type="binding site" evidence="15">
    <location>
        <position position="446"/>
    </location>
    <ligand>
        <name>Mg(2+)</name>
        <dbReference type="ChEBI" id="CHEBI:18420"/>
        <note>shared with alpha subunit</note>
    </ligand>
</feature>
<keyword evidence="4 15" id="KW-0963">Cytoplasm</keyword>
<dbReference type="SUPFAM" id="SSF46955">
    <property type="entry name" value="Putative DNA-binding domain"/>
    <property type="match status" value="1"/>
</dbReference>
<dbReference type="InterPro" id="IPR004532">
    <property type="entry name" value="Phe-tRNA-ligase_IIc_bsu_bact"/>
</dbReference>
<dbReference type="GO" id="GO:0000287">
    <property type="term" value="F:magnesium ion binding"/>
    <property type="evidence" value="ECO:0007669"/>
    <property type="project" value="UniProtKB-UniRule"/>
</dbReference>
<comment type="caution">
    <text evidence="20">The sequence shown here is derived from an EMBL/GenBank/DDBJ whole genome shotgun (WGS) entry which is preliminary data.</text>
</comment>
<dbReference type="Pfam" id="PF03147">
    <property type="entry name" value="FDX-ACB"/>
    <property type="match status" value="1"/>
</dbReference>
<dbReference type="InterPro" id="IPR009061">
    <property type="entry name" value="DNA-bd_dom_put_sf"/>
</dbReference>
<dbReference type="Pfam" id="PF03484">
    <property type="entry name" value="B5"/>
    <property type="match status" value="1"/>
</dbReference>
<protein>
    <recommendedName>
        <fullName evidence="15">Phenylalanine--tRNA ligase beta subunit</fullName>
        <ecNumber evidence="15">6.1.1.20</ecNumber>
    </recommendedName>
    <alternativeName>
        <fullName evidence="15">Phenylalanyl-tRNA synthetase beta subunit</fullName>
        <shortName evidence="15">PheRS</shortName>
    </alternativeName>
</protein>
<dbReference type="HAMAP" id="MF_00283">
    <property type="entry name" value="Phe_tRNA_synth_beta1"/>
    <property type="match status" value="1"/>
</dbReference>
<dbReference type="CDD" id="cd00769">
    <property type="entry name" value="PheRS_beta_core"/>
    <property type="match status" value="1"/>
</dbReference>
<dbReference type="SUPFAM" id="SSF54991">
    <property type="entry name" value="Anticodon-binding domain of PheRS"/>
    <property type="match status" value="1"/>
</dbReference>
<evidence type="ECO:0000256" key="9">
    <source>
        <dbReference type="ARBA" id="ARBA00022840"/>
    </source>
</evidence>
<evidence type="ECO:0000256" key="5">
    <source>
        <dbReference type="ARBA" id="ARBA00022555"/>
    </source>
</evidence>
<dbReference type="InterPro" id="IPR005121">
    <property type="entry name" value="Fdx_antiC-bd"/>
</dbReference>
<dbReference type="GO" id="GO:0004826">
    <property type="term" value="F:phenylalanine-tRNA ligase activity"/>
    <property type="evidence" value="ECO:0007669"/>
    <property type="project" value="UniProtKB-UniRule"/>
</dbReference>
<keyword evidence="12 15" id="KW-0648">Protein biosynthesis</keyword>
<comment type="subcellular location">
    <subcellularLocation>
        <location evidence="1 15">Cytoplasm</location>
    </subcellularLocation>
</comment>
<dbReference type="Proteomes" id="UP000290172">
    <property type="component" value="Unassembled WGS sequence"/>
</dbReference>
<dbReference type="Gene3D" id="2.40.50.140">
    <property type="entry name" value="Nucleic acid-binding proteins"/>
    <property type="match status" value="1"/>
</dbReference>
<feature type="domain" description="TRNA-binding" evidence="17">
    <location>
        <begin position="39"/>
        <end position="150"/>
    </location>
</feature>
<gene>
    <name evidence="15" type="primary">pheT</name>
    <name evidence="20" type="ORF">CRV08_05295</name>
</gene>
<dbReference type="InterPro" id="IPR012340">
    <property type="entry name" value="NA-bd_OB-fold"/>
</dbReference>
<dbReference type="EMBL" id="PDKJ01000004">
    <property type="protein sequence ID" value="RXJ68854.1"/>
    <property type="molecule type" value="Genomic_DNA"/>
</dbReference>
<dbReference type="NCBIfam" id="TIGR00472">
    <property type="entry name" value="pheT_bact"/>
    <property type="match status" value="1"/>
</dbReference>
<dbReference type="NCBIfam" id="NF045760">
    <property type="entry name" value="YtpR"/>
    <property type="match status" value="1"/>
</dbReference>
<dbReference type="Gene3D" id="3.30.930.10">
    <property type="entry name" value="Bira Bifunctional Protein, Domain 2"/>
    <property type="match status" value="1"/>
</dbReference>
<sequence>MIVTRNWLQEYVNISDISTDEICKTLNSIGLEVDSLNVHRIPSKVVVGKVLEKEKHPDADKLNICQVDLGNEVVQIVCGAKNVDAGQFVPVAVVGCDLGNDFKIKKAKLRGVESNGMICSSTEIGLPKLNHGILELDESIGKLSLGKELKDYPLMNDDIIEIDLTANRGDCLSIHGVARELAAFYNLRLIEQDFTVEPNDLGIGQILEVESSNNIDSKYIYKATDMKDFKMPVLYKLRIGILEKFKECDIRDFITYVSHATGVILNAYARNDFKTNKSDIAVLEIKKDKQGFDVVSGKDKLSTMCIEHGEINIDKRGEYIIEASYMDPELLSKKVFETKRKTGEIYYRSSRGSEPYLEFGIDSFCCLASRAGAKLYNGNESFNDYNEKHTLDVNINKINSIIGQNIEKVTIEKILSSLGFTVKDVAKEVLSLQIPLYRHDIKNIADVTEEIVRIIGIDNIKAKPLAIDEVNRVNQTSLNLIKRNRLRFKAIENGFYETITYVFSDKEKLKKYSIPTVKTSLDILNPIVKELDTFRTTISLNLIEACANNMKLGFRSTAFFEIGKIFDNNRAEKSVISFVFSGQKESESVSNAGKPQNIEFFDFAKKILNTIGKFDLAPLKKVPNDLVHPYQNGAVLVDGKEIGFISKLHPSVAADYDLSDTFIAEIGFDAIKNDLTKVQSYSKFQSSRKDLSIVVPKTMDYKKIKDVISSIEDENIKQFNLIDIYSDEKLGNNESLTIRFILQNNQKTLEEEDISSTMGKILDSLKEKLNLTLRD</sequence>
<evidence type="ECO:0000256" key="7">
    <source>
        <dbReference type="ARBA" id="ARBA00022723"/>
    </source>
</evidence>
<dbReference type="InterPro" id="IPR005147">
    <property type="entry name" value="tRNA_synthase_B5-dom"/>
</dbReference>
<dbReference type="Gene3D" id="3.30.56.10">
    <property type="match status" value="2"/>
</dbReference>
<keyword evidence="8 15" id="KW-0547">Nucleotide-binding</keyword>
<dbReference type="InterPro" id="IPR002547">
    <property type="entry name" value="tRNA-bd_dom"/>
</dbReference>
<evidence type="ECO:0000256" key="16">
    <source>
        <dbReference type="PROSITE-ProRule" id="PRU00209"/>
    </source>
</evidence>
<feature type="binding site" evidence="15">
    <location>
        <position position="450"/>
    </location>
    <ligand>
        <name>Mg(2+)</name>
        <dbReference type="ChEBI" id="CHEBI:18420"/>
        <note>shared with alpha subunit</note>
    </ligand>
</feature>
<evidence type="ECO:0000256" key="6">
    <source>
        <dbReference type="ARBA" id="ARBA00022598"/>
    </source>
</evidence>
<comment type="cofactor">
    <cofactor evidence="15">
        <name>Mg(2+)</name>
        <dbReference type="ChEBI" id="CHEBI:18420"/>
    </cofactor>
    <text evidence="15">Binds 2 magnesium ions per tetramer.</text>
</comment>
<evidence type="ECO:0000256" key="3">
    <source>
        <dbReference type="ARBA" id="ARBA00011209"/>
    </source>
</evidence>
<dbReference type="PANTHER" id="PTHR10947">
    <property type="entry name" value="PHENYLALANYL-TRNA SYNTHETASE BETA CHAIN AND LEUCINE-RICH REPEAT-CONTAINING PROTEIN 47"/>
    <property type="match status" value="1"/>
</dbReference>
<dbReference type="GO" id="GO:0000049">
    <property type="term" value="F:tRNA binding"/>
    <property type="evidence" value="ECO:0007669"/>
    <property type="project" value="UniProtKB-UniRule"/>
</dbReference>
<dbReference type="Pfam" id="PF17759">
    <property type="entry name" value="tRNA_synthFbeta"/>
    <property type="match status" value="1"/>
</dbReference>
<dbReference type="PROSITE" id="PS50886">
    <property type="entry name" value="TRBD"/>
    <property type="match status" value="1"/>
</dbReference>
<dbReference type="CDD" id="cd02796">
    <property type="entry name" value="tRNA_bind_bactPheRS"/>
    <property type="match status" value="1"/>
</dbReference>
<evidence type="ECO:0000256" key="10">
    <source>
        <dbReference type="ARBA" id="ARBA00022842"/>
    </source>
</evidence>
<dbReference type="InterPro" id="IPR036690">
    <property type="entry name" value="Fdx_antiC-bd_sf"/>
</dbReference>
<evidence type="ECO:0000256" key="1">
    <source>
        <dbReference type="ARBA" id="ARBA00004496"/>
    </source>
</evidence>
<keyword evidence="11 16" id="KW-0694">RNA-binding</keyword>
<keyword evidence="7 15" id="KW-0479">Metal-binding</keyword>
<evidence type="ECO:0000313" key="21">
    <source>
        <dbReference type="Proteomes" id="UP000290172"/>
    </source>
</evidence>
<dbReference type="EC" id="6.1.1.20" evidence="15"/>
<dbReference type="SMART" id="SM00896">
    <property type="entry name" value="FDX-ACB"/>
    <property type="match status" value="1"/>
</dbReference>
<organism evidence="20 21">
    <name type="scientific">Halarcobacter ebronensis</name>
    <dbReference type="NCBI Taxonomy" id="1462615"/>
    <lineage>
        <taxon>Bacteria</taxon>
        <taxon>Pseudomonadati</taxon>
        <taxon>Campylobacterota</taxon>
        <taxon>Epsilonproteobacteria</taxon>
        <taxon>Campylobacterales</taxon>
        <taxon>Arcobacteraceae</taxon>
        <taxon>Halarcobacter</taxon>
    </lineage>
</organism>
<comment type="catalytic activity">
    <reaction evidence="14 15">
        <text>tRNA(Phe) + L-phenylalanine + ATP = L-phenylalanyl-tRNA(Phe) + AMP + diphosphate + H(+)</text>
        <dbReference type="Rhea" id="RHEA:19413"/>
        <dbReference type="Rhea" id="RHEA-COMP:9668"/>
        <dbReference type="Rhea" id="RHEA-COMP:9699"/>
        <dbReference type="ChEBI" id="CHEBI:15378"/>
        <dbReference type="ChEBI" id="CHEBI:30616"/>
        <dbReference type="ChEBI" id="CHEBI:33019"/>
        <dbReference type="ChEBI" id="CHEBI:58095"/>
        <dbReference type="ChEBI" id="CHEBI:78442"/>
        <dbReference type="ChEBI" id="CHEBI:78531"/>
        <dbReference type="ChEBI" id="CHEBI:456215"/>
        <dbReference type="EC" id="6.1.1.20"/>
    </reaction>
</comment>
<dbReference type="PROSITE" id="PS51483">
    <property type="entry name" value="B5"/>
    <property type="match status" value="1"/>
</dbReference>
<dbReference type="GO" id="GO:0009328">
    <property type="term" value="C:phenylalanine-tRNA ligase complex"/>
    <property type="evidence" value="ECO:0007669"/>
    <property type="project" value="TreeGrafter"/>
</dbReference>